<comment type="caution">
    <text evidence="2">The sequence shown here is derived from an EMBL/GenBank/DDBJ whole genome shotgun (WGS) entry which is preliminary data.</text>
</comment>
<feature type="signal peptide" evidence="1">
    <location>
        <begin position="1"/>
        <end position="32"/>
    </location>
</feature>
<sequence>MKPLARLRPFIRGMSAWLAAAGLLAPPVTAGAASSEPDRWIAPPPSFIARTGVACFYAQPKHAGHFQCLHPGPQLSTLPERMDNAISSMWIPPNMRAWVFDEQWGDGRAAVFTGDVDIDALRAQGMQGRIRSLQLAWATPNCLEGCKIQSGEAYDLPALFGPAWTTRQPKQVLLAFDLNAGKVFRVDHGDNVQLVFNERHASLISGAPKRILTHLRYSPETRYVILAMSLTPDHSNEVQLIESDVQRRYLRSSPIVSLPWPEKFGALMSNKVPDVVANRTSPRLTSAIFRLGDSGVSPRRSRRSLGCDSAPELISVVNFFLGLCASSSHPALAPAPSEAPAPFRLVRVYGAGRNPMAMMGAARACRIPLDYALAPRMKRDTVPSLACLSRATLIITLYQALFPRQWDLARFTRIIDRVLTDGNLGEPVANTRDAATFVSAVRQQTSTIDTRRADAINAFHGANAALGTLGMWSPATSSARCTAADMAGGVSAAAHARTAATGLYELDLADHVPQAAVARVRHGGTWIASETPFTHTIVDTDDVDALRQIIDTTARWHASYLAHEQMLPLTAATDCAERERRRLAFTATSIAHNIHGDAHGGTSDGTIFIVVRHGDTIVSILQAQRQDHTMRIVDTLSAPDNVLVPEAEGALRGAGAYALQQLFAYSQARGVQTVTSEAVTEPSALLKVQAGFRRTGDL</sequence>
<dbReference type="Gene3D" id="2.60.20.10">
    <property type="entry name" value="Crystallins"/>
    <property type="match status" value="1"/>
</dbReference>
<evidence type="ECO:0000256" key="1">
    <source>
        <dbReference type="SAM" id="SignalP"/>
    </source>
</evidence>
<feature type="chain" id="PRO_5045392350" evidence="1">
    <location>
        <begin position="33"/>
        <end position="698"/>
    </location>
</feature>
<accession>A0ABM8WAY8</accession>
<dbReference type="EMBL" id="CAJZAG010000001">
    <property type="protein sequence ID" value="CAG9164427.1"/>
    <property type="molecule type" value="Genomic_DNA"/>
</dbReference>
<dbReference type="SUPFAM" id="SSF49695">
    <property type="entry name" value="gamma-Crystallin-like"/>
    <property type="match status" value="1"/>
</dbReference>
<reference evidence="2 3" key="1">
    <citation type="submission" date="2021-08" db="EMBL/GenBank/DDBJ databases">
        <authorList>
            <person name="Peeters C."/>
        </authorList>
    </citation>
    <scope>NUCLEOTIDE SEQUENCE [LARGE SCALE GENOMIC DNA]</scope>
    <source>
        <strain evidence="2 3">LMG 32289</strain>
    </source>
</reference>
<name>A0ABM8WAY8_9BURK</name>
<gene>
    <name evidence="2" type="ORF">LMG32289_00770</name>
</gene>
<protein>
    <submittedName>
        <fullName evidence="2">Uncharacterized protein</fullName>
    </submittedName>
</protein>
<organism evidence="2 3">
    <name type="scientific">Cupriavidus pampae</name>
    <dbReference type="NCBI Taxonomy" id="659251"/>
    <lineage>
        <taxon>Bacteria</taxon>
        <taxon>Pseudomonadati</taxon>
        <taxon>Pseudomonadota</taxon>
        <taxon>Betaproteobacteria</taxon>
        <taxon>Burkholderiales</taxon>
        <taxon>Burkholderiaceae</taxon>
        <taxon>Cupriavidus</taxon>
    </lineage>
</organism>
<keyword evidence="3" id="KW-1185">Reference proteome</keyword>
<evidence type="ECO:0000313" key="3">
    <source>
        <dbReference type="Proteomes" id="UP000706525"/>
    </source>
</evidence>
<keyword evidence="1" id="KW-0732">Signal</keyword>
<dbReference type="Proteomes" id="UP000706525">
    <property type="component" value="Unassembled WGS sequence"/>
</dbReference>
<evidence type="ECO:0000313" key="2">
    <source>
        <dbReference type="EMBL" id="CAG9164427.1"/>
    </source>
</evidence>
<proteinExistence type="predicted"/>
<dbReference type="InterPro" id="IPR011024">
    <property type="entry name" value="G_crystallin-like"/>
</dbReference>